<feature type="repeat" description="TPR" evidence="1">
    <location>
        <begin position="194"/>
        <end position="227"/>
    </location>
</feature>
<sequence length="235" mass="25579">NCLATLAQCPVVVVPLGSVADGTPLAVALMGCPRFDARLLAVAAKMGPIMQEAFEGVKQGLADVVRKQEQQQQPLQQEQAGGKGEQQQQPSAAAVPKAAAAGVSATAAPPPAPAVDPRRLERAERFKARGNELFKAGKYADAAVEYGKAINEHPENPVYYNNRAMAFLKLFRFEQAEEECNKALRFDLKEADKAKALLRRATARSALQKHNEAERDLRQVLAVEPNNRQAREDLQ</sequence>
<dbReference type="Pfam" id="PF13414">
    <property type="entry name" value="TPR_11"/>
    <property type="match status" value="1"/>
</dbReference>
<comment type="caution">
    <text evidence="3">The sequence shown here is derived from an EMBL/GenBank/DDBJ whole genome shotgun (WGS) entry which is preliminary data.</text>
</comment>
<dbReference type="Pfam" id="PF13181">
    <property type="entry name" value="TPR_8"/>
    <property type="match status" value="1"/>
</dbReference>
<gene>
    <name evidence="3" type="ORF">Agub_g8426</name>
</gene>
<evidence type="ECO:0000256" key="2">
    <source>
        <dbReference type="SAM" id="MobiDB-lite"/>
    </source>
</evidence>
<dbReference type="AlphaFoldDB" id="A0AAD3DTD7"/>
<dbReference type="EMBL" id="BMAR01000015">
    <property type="protein sequence ID" value="GFR46794.1"/>
    <property type="molecule type" value="Genomic_DNA"/>
</dbReference>
<evidence type="ECO:0000313" key="4">
    <source>
        <dbReference type="Proteomes" id="UP001054857"/>
    </source>
</evidence>
<dbReference type="SUPFAM" id="SSF75304">
    <property type="entry name" value="Amidase signature (AS) enzymes"/>
    <property type="match status" value="1"/>
</dbReference>
<keyword evidence="4" id="KW-1185">Reference proteome</keyword>
<dbReference type="SUPFAM" id="SSF48452">
    <property type="entry name" value="TPR-like"/>
    <property type="match status" value="1"/>
</dbReference>
<dbReference type="InterPro" id="IPR036928">
    <property type="entry name" value="AS_sf"/>
</dbReference>
<dbReference type="PROSITE" id="PS50005">
    <property type="entry name" value="TPR"/>
    <property type="match status" value="2"/>
</dbReference>
<evidence type="ECO:0000313" key="3">
    <source>
        <dbReference type="EMBL" id="GFR46794.1"/>
    </source>
</evidence>
<feature type="non-terminal residue" evidence="3">
    <location>
        <position position="1"/>
    </location>
</feature>
<feature type="region of interest" description="Disordered" evidence="2">
    <location>
        <begin position="68"/>
        <end position="118"/>
    </location>
</feature>
<evidence type="ECO:0000256" key="1">
    <source>
        <dbReference type="PROSITE-ProRule" id="PRU00339"/>
    </source>
</evidence>
<feature type="compositionally biased region" description="Low complexity" evidence="2">
    <location>
        <begin position="70"/>
        <end position="107"/>
    </location>
</feature>
<organism evidence="3 4">
    <name type="scientific">Astrephomene gubernaculifera</name>
    <dbReference type="NCBI Taxonomy" id="47775"/>
    <lineage>
        <taxon>Eukaryota</taxon>
        <taxon>Viridiplantae</taxon>
        <taxon>Chlorophyta</taxon>
        <taxon>core chlorophytes</taxon>
        <taxon>Chlorophyceae</taxon>
        <taxon>CS clade</taxon>
        <taxon>Chlamydomonadales</taxon>
        <taxon>Astrephomenaceae</taxon>
        <taxon>Astrephomene</taxon>
    </lineage>
</organism>
<feature type="repeat" description="TPR" evidence="1">
    <location>
        <begin position="123"/>
        <end position="156"/>
    </location>
</feature>
<name>A0AAD3DTD7_9CHLO</name>
<feature type="non-terminal residue" evidence="3">
    <location>
        <position position="235"/>
    </location>
</feature>
<dbReference type="InterPro" id="IPR019734">
    <property type="entry name" value="TPR_rpt"/>
</dbReference>
<dbReference type="SMART" id="SM00028">
    <property type="entry name" value="TPR"/>
    <property type="match status" value="3"/>
</dbReference>
<dbReference type="InterPro" id="IPR011990">
    <property type="entry name" value="TPR-like_helical_dom_sf"/>
</dbReference>
<accession>A0AAD3DTD7</accession>
<dbReference type="Gene3D" id="1.25.40.10">
    <property type="entry name" value="Tetratricopeptide repeat domain"/>
    <property type="match status" value="1"/>
</dbReference>
<dbReference type="PANTHER" id="PTHR46310:SF7">
    <property type="entry name" value="AMIDASE 1"/>
    <property type="match status" value="1"/>
</dbReference>
<dbReference type="Proteomes" id="UP001054857">
    <property type="component" value="Unassembled WGS sequence"/>
</dbReference>
<protein>
    <recommendedName>
        <fullName evidence="5">Amidase domain-containing protein</fullName>
    </recommendedName>
</protein>
<proteinExistence type="predicted"/>
<evidence type="ECO:0008006" key="5">
    <source>
        <dbReference type="Google" id="ProtNLM"/>
    </source>
</evidence>
<keyword evidence="1" id="KW-0802">TPR repeat</keyword>
<dbReference type="Gene3D" id="3.90.1300.10">
    <property type="entry name" value="Amidase signature (AS) domain"/>
    <property type="match status" value="1"/>
</dbReference>
<reference evidence="3 4" key="1">
    <citation type="journal article" date="2021" name="Sci. Rep.">
        <title>Genome sequencing of the multicellular alga Astrephomene provides insights into convergent evolution of germ-soma differentiation.</title>
        <authorList>
            <person name="Yamashita S."/>
            <person name="Yamamoto K."/>
            <person name="Matsuzaki R."/>
            <person name="Suzuki S."/>
            <person name="Yamaguchi H."/>
            <person name="Hirooka S."/>
            <person name="Minakuchi Y."/>
            <person name="Miyagishima S."/>
            <person name="Kawachi M."/>
            <person name="Toyoda A."/>
            <person name="Nozaki H."/>
        </authorList>
    </citation>
    <scope>NUCLEOTIDE SEQUENCE [LARGE SCALE GENOMIC DNA]</scope>
    <source>
        <strain evidence="3 4">NIES-4017</strain>
    </source>
</reference>
<dbReference type="PANTHER" id="PTHR46310">
    <property type="entry name" value="AMIDASE 1"/>
    <property type="match status" value="1"/>
</dbReference>